<evidence type="ECO:0000313" key="2">
    <source>
        <dbReference type="Proteomes" id="UP000494365"/>
    </source>
</evidence>
<reference evidence="1 2" key="1">
    <citation type="submission" date="2020-04" db="EMBL/GenBank/DDBJ databases">
        <authorList>
            <person name="De Canck E."/>
        </authorList>
    </citation>
    <scope>NUCLEOTIDE SEQUENCE [LARGE SCALE GENOMIC DNA]</scope>
    <source>
        <strain evidence="1 2">LMG 28614</strain>
    </source>
</reference>
<proteinExistence type="predicted"/>
<name>A0A6S7CB62_9BURK</name>
<sequence>MGSTARAGKGRRLTMRRAPAAGWTVARFIPARARPAWRIRSARWANINWRLNWRSGRSLRSAMLINVASGSRRCRCATVSPGRRACSRSRRRRSVRLICHCRISGCGWALAADAPVKVRPCYRTKKSRRRSCGEQTHTPNVGDADVFPHATQTRCGCKSGVLCDDFRLLAKACRTYPSRYLNGTVVAKKLHWTIHQTEIISVALAMIRIDDHPAM</sequence>
<dbReference type="Proteomes" id="UP000494365">
    <property type="component" value="Unassembled WGS sequence"/>
</dbReference>
<dbReference type="EMBL" id="CADIKK010000001">
    <property type="protein sequence ID" value="CAB3776048.1"/>
    <property type="molecule type" value="Genomic_DNA"/>
</dbReference>
<keyword evidence="2" id="KW-1185">Reference proteome</keyword>
<accession>A0A6S7CB62</accession>
<dbReference type="AlphaFoldDB" id="A0A6S7CB62"/>
<gene>
    <name evidence="1" type="ORF">LMG28614_00135</name>
</gene>
<protein>
    <submittedName>
        <fullName evidence="1">Uncharacterized protein</fullName>
    </submittedName>
</protein>
<organism evidence="1 2">
    <name type="scientific">Paraburkholderia ultramafica</name>
    <dbReference type="NCBI Taxonomy" id="1544867"/>
    <lineage>
        <taxon>Bacteria</taxon>
        <taxon>Pseudomonadati</taxon>
        <taxon>Pseudomonadota</taxon>
        <taxon>Betaproteobacteria</taxon>
        <taxon>Burkholderiales</taxon>
        <taxon>Burkholderiaceae</taxon>
        <taxon>Paraburkholderia</taxon>
    </lineage>
</organism>
<evidence type="ECO:0000313" key="1">
    <source>
        <dbReference type="EMBL" id="CAB3776048.1"/>
    </source>
</evidence>